<sequence>MKKIIILLTLFITCKISQTNKPSMAEEDKTDEHKTNLEHDYEEFIPPKRERIHSIHRAFELFEDYLTNICLQPPHIPLKCRVQVCGFSWIKIKSKHIVGTDKNIIPELKNKIKYSYAVAPIKYNDGYNANITPLILLEIFDANIKITSFKLTNHQNLELDLGKKTHDTNVNSIIQSYYNETRNSILREAKNKIKSYGGQDVYLYGIMNMPTPEKPQVIGSDRLISIFGNLFKNQQGASLQAEITIKDKINNQEKTYQILLSSKIFNEFIKTILSRHKGITNVNPKFKIPGEDK</sequence>
<evidence type="ECO:0000313" key="2">
    <source>
        <dbReference type="EMBL" id="ANF34397.1"/>
    </source>
</evidence>
<keyword evidence="2" id="KW-0614">Plasmid</keyword>
<name>A0A172XCX5_BORTU</name>
<dbReference type="RefSeq" id="WP_020282291.1">
    <property type="nucleotide sequence ID" value="NZ_CP015630.1"/>
</dbReference>
<dbReference type="Proteomes" id="UP000264231">
    <property type="component" value="Plasmid lp159"/>
</dbReference>
<dbReference type="EMBL" id="CP015630">
    <property type="protein sequence ID" value="ANF34397.1"/>
    <property type="molecule type" value="Genomic_DNA"/>
</dbReference>
<dbReference type="AlphaFoldDB" id="A0A172XCX5"/>
<organism evidence="2 3">
    <name type="scientific">Borrelia turicatae</name>
    <dbReference type="NCBI Taxonomy" id="142"/>
    <lineage>
        <taxon>Bacteria</taxon>
        <taxon>Pseudomonadati</taxon>
        <taxon>Spirochaetota</taxon>
        <taxon>Spirochaetia</taxon>
        <taxon>Spirochaetales</taxon>
        <taxon>Borreliaceae</taxon>
        <taxon>Borrelia</taxon>
    </lineage>
</organism>
<protein>
    <recommendedName>
        <fullName evidence="1">Outer surface lipoprotein BB0158 domain-containing protein</fullName>
    </recommendedName>
</protein>
<reference evidence="2 3" key="1">
    <citation type="submission" date="2016-05" db="EMBL/GenBank/DDBJ databases">
        <title>Chromosome and linear plasmid sequence of a 2015 human isolate of tick-borne relapsing fever spirochete, Borrelia turicatae.</title>
        <authorList>
            <person name="Kingry L.C."/>
            <person name="Dhwani B."/>
            <person name="Replogle A."/>
            <person name="Sexton C."/>
            <person name="Rowe L."/>
            <person name="Stermole B.M."/>
            <person name="Christensen A.M."/>
            <person name="Schriefer M.E."/>
        </authorList>
    </citation>
    <scope>NUCLEOTIDE SEQUENCE [LARGE SCALE GENOMIC DNA]</scope>
    <source>
        <strain evidence="2 3">BTE5EL</strain>
        <plasmid evidence="2 3">lp159</plasmid>
    </source>
</reference>
<proteinExistence type="predicted"/>
<accession>A0A172XCX5</accession>
<gene>
    <name evidence="2" type="ORF">A7978_04620</name>
</gene>
<evidence type="ECO:0000313" key="3">
    <source>
        <dbReference type="Proteomes" id="UP000264231"/>
    </source>
</evidence>
<dbReference type="InterPro" id="IPR056668">
    <property type="entry name" value="BB0158-like"/>
</dbReference>
<feature type="domain" description="Outer surface lipoprotein BB0158" evidence="1">
    <location>
        <begin position="80"/>
        <end position="276"/>
    </location>
</feature>
<geneLocation type="plasmid" evidence="2 3">
    <name>lp159</name>
</geneLocation>
<evidence type="ECO:0000259" key="1">
    <source>
        <dbReference type="Pfam" id="PF24960"/>
    </source>
</evidence>
<dbReference type="Pfam" id="PF24960">
    <property type="entry name" value="BB0158"/>
    <property type="match status" value="1"/>
</dbReference>